<dbReference type="Pfam" id="PF04403">
    <property type="entry name" value="PqiA"/>
    <property type="match status" value="2"/>
</dbReference>
<dbReference type="GO" id="GO:0005886">
    <property type="term" value="C:plasma membrane"/>
    <property type="evidence" value="ECO:0007669"/>
    <property type="project" value="UniProtKB-SubCell"/>
</dbReference>
<evidence type="ECO:0000256" key="6">
    <source>
        <dbReference type="ARBA" id="ARBA00022989"/>
    </source>
</evidence>
<keyword evidence="10" id="KW-1185">Reference proteome</keyword>
<keyword evidence="6 8" id="KW-1133">Transmembrane helix</keyword>
<feature type="transmembrane region" description="Helical" evidence="8">
    <location>
        <begin position="275"/>
        <end position="300"/>
    </location>
</feature>
<evidence type="ECO:0000313" key="9">
    <source>
        <dbReference type="EMBL" id="BCD98313.1"/>
    </source>
</evidence>
<keyword evidence="3" id="KW-1003">Cell membrane</keyword>
<dbReference type="InterPro" id="IPR007498">
    <property type="entry name" value="PqiA-like"/>
</dbReference>
<feature type="transmembrane region" description="Helical" evidence="8">
    <location>
        <begin position="189"/>
        <end position="212"/>
    </location>
</feature>
<dbReference type="PANTHER" id="PTHR30462">
    <property type="entry name" value="INTERMEMBRANE TRANSPORT PROTEIN PQIB-RELATED"/>
    <property type="match status" value="1"/>
</dbReference>
<evidence type="ECO:0000256" key="7">
    <source>
        <dbReference type="ARBA" id="ARBA00023136"/>
    </source>
</evidence>
<reference evidence="9 10" key="1">
    <citation type="journal article" date="2022" name="IScience">
        <title>An ultrasensitive nanofiber-based assay for enzymatic hydrolysis and deep-sea microbial degradation of cellulose.</title>
        <authorList>
            <person name="Tsudome M."/>
            <person name="Tachioka M."/>
            <person name="Miyazaki M."/>
            <person name="Uchimura K."/>
            <person name="Tsuda M."/>
            <person name="Takaki Y."/>
            <person name="Deguchi S."/>
        </authorList>
    </citation>
    <scope>NUCLEOTIDE SEQUENCE [LARGE SCALE GENOMIC DNA]</scope>
    <source>
        <strain evidence="9 10">GE09</strain>
    </source>
</reference>
<comment type="similarity">
    <text evidence="2">Belongs to the PqiA family.</text>
</comment>
<feature type="transmembrane region" description="Helical" evidence="8">
    <location>
        <begin position="320"/>
        <end position="349"/>
    </location>
</feature>
<dbReference type="PANTHER" id="PTHR30462:SF3">
    <property type="entry name" value="INTERMEMBRANE TRANSPORT PROTEIN PQIA"/>
    <property type="match status" value="1"/>
</dbReference>
<dbReference type="EMBL" id="AP023086">
    <property type="protein sequence ID" value="BCD98313.1"/>
    <property type="molecule type" value="Genomic_DNA"/>
</dbReference>
<keyword evidence="7 8" id="KW-0472">Membrane</keyword>
<dbReference type="KEGG" id="marq:MARGE09_P2514"/>
<evidence type="ECO:0000256" key="8">
    <source>
        <dbReference type="SAM" id="Phobius"/>
    </source>
</evidence>
<organism evidence="9 10">
    <name type="scientific">Marinagarivorans cellulosilyticus</name>
    <dbReference type="NCBI Taxonomy" id="2721545"/>
    <lineage>
        <taxon>Bacteria</taxon>
        <taxon>Pseudomonadati</taxon>
        <taxon>Pseudomonadota</taxon>
        <taxon>Gammaproteobacteria</taxon>
        <taxon>Cellvibrionales</taxon>
        <taxon>Cellvibrionaceae</taxon>
        <taxon>Marinagarivorans</taxon>
    </lineage>
</organism>
<evidence type="ECO:0000313" key="10">
    <source>
        <dbReference type="Proteomes" id="UP001320119"/>
    </source>
</evidence>
<dbReference type="Proteomes" id="UP001320119">
    <property type="component" value="Chromosome"/>
</dbReference>
<dbReference type="AlphaFoldDB" id="A0AAN2BKQ0"/>
<evidence type="ECO:0000256" key="4">
    <source>
        <dbReference type="ARBA" id="ARBA00022519"/>
    </source>
</evidence>
<dbReference type="InterPro" id="IPR005219">
    <property type="entry name" value="PqiA-like_proteobact"/>
</dbReference>
<evidence type="ECO:0000256" key="3">
    <source>
        <dbReference type="ARBA" id="ARBA00022475"/>
    </source>
</evidence>
<sequence>MDHSSDRSATAPAKNMAGAKQVLASHKNWVSCEQCGQVQAIAKVWATSELLCSCCNQTLSFAQGAWREKAAALVITGAVLFVISNCFVFLGLEVGAFYHEANILSGVWALVHHDYIPLAILVFVTIFLFPLFELLALCYLVLPCYFGWRLPYQITVFRWFTKAAPWSMLEIFLLGVLVTSVKLGDMATIVLGVSMVSFFALVAVLGAAYWCIDKRALWAWLQPNNCFASKKGEVLYDCNVCHALVGETVLDAVGFCPRCDNQLHRRKPNSLQKTLAYTIAAALLYIPANALPIMSMSTLLGERSDTIFSGVVALVAHDLWGIAAVVFVASLVVPVAKLIVLIYLVWSVIRGDTRAMKERVWLYKITEWVGRWSMVDVFVVTLLTGLVQFGFLGSIAPGEALLPFAAVVILTMLAAHAFDPRLIWDAAGGQEKTFNLEIENQSRGAAV</sequence>
<feature type="transmembrane region" description="Helical" evidence="8">
    <location>
        <begin position="400"/>
        <end position="418"/>
    </location>
</feature>
<evidence type="ECO:0000256" key="1">
    <source>
        <dbReference type="ARBA" id="ARBA00004429"/>
    </source>
</evidence>
<dbReference type="NCBIfam" id="TIGR00155">
    <property type="entry name" value="pqiA_fam"/>
    <property type="match status" value="1"/>
</dbReference>
<accession>A0AAN2BKQ0</accession>
<proteinExistence type="inferred from homology"/>
<keyword evidence="5 8" id="KW-0812">Transmembrane</keyword>
<keyword evidence="4" id="KW-0997">Cell inner membrane</keyword>
<comment type="subcellular location">
    <subcellularLocation>
        <location evidence="1">Cell inner membrane</location>
        <topology evidence="1">Multi-pass membrane protein</topology>
    </subcellularLocation>
</comment>
<feature type="transmembrane region" description="Helical" evidence="8">
    <location>
        <begin position="163"/>
        <end position="183"/>
    </location>
</feature>
<feature type="transmembrane region" description="Helical" evidence="8">
    <location>
        <begin position="118"/>
        <end position="142"/>
    </location>
</feature>
<protein>
    <submittedName>
        <fullName evidence="9">Paraquat-inducible protein A</fullName>
    </submittedName>
</protein>
<feature type="transmembrane region" description="Helical" evidence="8">
    <location>
        <begin position="369"/>
        <end position="394"/>
    </location>
</feature>
<dbReference type="RefSeq" id="WP_236982570.1">
    <property type="nucleotide sequence ID" value="NZ_AP023086.1"/>
</dbReference>
<gene>
    <name evidence="9" type="ORF">MARGE09_P2514</name>
</gene>
<evidence type="ECO:0000256" key="5">
    <source>
        <dbReference type="ARBA" id="ARBA00022692"/>
    </source>
</evidence>
<evidence type="ECO:0000256" key="2">
    <source>
        <dbReference type="ARBA" id="ARBA00007555"/>
    </source>
</evidence>
<feature type="transmembrane region" description="Helical" evidence="8">
    <location>
        <begin position="70"/>
        <end position="98"/>
    </location>
</feature>
<name>A0AAN2BKQ0_9GAMM</name>
<dbReference type="InterPro" id="IPR051800">
    <property type="entry name" value="PqiA-PqiB_transport"/>
</dbReference>